<organism evidence="2">
    <name type="scientific">Clostridium botulinum (strain Eklund 17B / Type B)</name>
    <dbReference type="NCBI Taxonomy" id="935198"/>
    <lineage>
        <taxon>Bacteria</taxon>
        <taxon>Bacillati</taxon>
        <taxon>Bacillota</taxon>
        <taxon>Clostridia</taxon>
        <taxon>Eubacteriales</taxon>
        <taxon>Clostridiaceae</taxon>
        <taxon>Clostridium</taxon>
    </lineage>
</organism>
<dbReference type="InterPro" id="IPR004027">
    <property type="entry name" value="SEC_C_motif"/>
</dbReference>
<dbReference type="PROSITE" id="PS50005">
    <property type="entry name" value="TPR"/>
    <property type="match status" value="1"/>
</dbReference>
<feature type="repeat" description="TPR" evidence="1">
    <location>
        <begin position="252"/>
        <end position="285"/>
    </location>
</feature>
<dbReference type="InterPro" id="IPR019734">
    <property type="entry name" value="TPR_rpt"/>
</dbReference>
<evidence type="ECO:0000256" key="1">
    <source>
        <dbReference type="PROSITE-ProRule" id="PRU00339"/>
    </source>
</evidence>
<dbReference type="EMBL" id="CP001056">
    <property type="protein sequence ID" value="ACD22956.1"/>
    <property type="molecule type" value="Genomic_DNA"/>
</dbReference>
<dbReference type="Gene3D" id="1.25.40.10">
    <property type="entry name" value="Tetratricopeptide repeat domain"/>
    <property type="match status" value="1"/>
</dbReference>
<dbReference type="KEGG" id="cbk:CLL_A2630"/>
<dbReference type="Pfam" id="PF13181">
    <property type="entry name" value="TPR_8"/>
    <property type="match status" value="1"/>
</dbReference>
<dbReference type="Pfam" id="PF02810">
    <property type="entry name" value="SEC-C"/>
    <property type="match status" value="2"/>
</dbReference>
<name>B2TNL1_CLOBB</name>
<dbReference type="SUPFAM" id="SSF48452">
    <property type="entry name" value="TPR-like"/>
    <property type="match status" value="1"/>
</dbReference>
<protein>
    <submittedName>
        <fullName evidence="2">SEC-C motif domain protein</fullName>
    </submittedName>
</protein>
<sequence length="641" mass="73100">MGRYSQANKLCICGSGKKYKNCCLKKASSKDELFDLITETIMTLDMERGELEKRINLIEELINENNLNDDELNDVNLNIVQLYVFVGQDQKALNIINDSINLDQLEVRSRLGLLTIKLRALLNLGNASEALETVELVRNMTYSLNWSDKISKTLKSGSLIECGKAQTLILHYYTENTGEDVDYSEVIAIYDELIENYELGNYDDIDHYLGAKANKASILLRNKSEAIQKQGLEQMNETITQKIKCGYWLGVANSFSTLGLYYLKVENYKQAIAYTKRDLQLTRKYGSFRDEISTLLNLSDIYIKTLQISKAKEVLKDAISICEKTNNSALAVSLAKKISEINNIAKKLHIDGKTFGSKSDCICGSGKTFEKCCGEADYEYESIEKILGLQNFIHYAKIMDNSSKETLLDKKNRLNLILRELNENEIRLSWSEIIQNGAYQEVYELPDMASIHLLSAKSLIANSPIDDLMKETSVALSVLMLSVSALEAFLNQLIYFLTTIPIEELPKFVRKKIPEKLIKDHLAYQRNERFTDKINVIADIFCNGKWSQKIGMLYNDLFKLISIRNELVHFKSVEYIKIIPPQKESGILKNLSSEVVLRDISNSWPLKLLNDSFARWSIKTIEQTINYIKSSYANCVNKELK</sequence>
<dbReference type="SUPFAM" id="SSF103642">
    <property type="entry name" value="Sec-C motif"/>
    <property type="match status" value="1"/>
</dbReference>
<reference evidence="2" key="1">
    <citation type="submission" date="2009-06" db="EMBL/GenBank/DDBJ databases">
        <authorList>
            <consortium name="US DOE Joint Genome Institute (JGI-PGF)"/>
            <person name="Lucas S."/>
            <person name="Copeland A."/>
            <person name="Lapidus A."/>
            <person name="Glavina del Rio T."/>
            <person name="Dalin E."/>
            <person name="Tice H."/>
            <person name="Bruce D."/>
            <person name="Goodwin L."/>
            <person name="Pitluck S."/>
            <person name="Kyrpides N."/>
            <person name="Mavromatis K."/>
            <person name="Ivanova N."/>
            <person name="Saunders E."/>
            <person name="Brettin T."/>
            <person name="Detter J.C."/>
            <person name="Han C."/>
            <person name="Larimer F."/>
            <person name="Land M."/>
            <person name="Hauser L."/>
            <person name="Markowitz V."/>
            <person name="Cheng J.-F."/>
            <person name="Hugenholtz P."/>
            <person name="Woyke T."/>
            <person name="Wu D."/>
            <person name="Gronow S."/>
            <person name="Klenk H.-P."/>
            <person name="Eisen J.A."/>
        </authorList>
    </citation>
    <scope>NUCLEOTIDE SEQUENCE</scope>
    <source>
        <strain evidence="2">Eklund 17B</strain>
    </source>
</reference>
<dbReference type="HOGENOM" id="CLU_463671_0_0_9"/>
<reference evidence="2" key="2">
    <citation type="submission" date="2009-08" db="EMBL/GenBank/DDBJ databases">
        <authorList>
            <person name="Shrivastava S."/>
            <person name="Brinkac L.M."/>
            <person name="Dodson R.J."/>
            <person name="Harkins D.M."/>
            <person name="Durkin A.S."/>
            <person name="Sutton G."/>
        </authorList>
    </citation>
    <scope>NUCLEOTIDE SEQUENCE</scope>
    <source>
        <strain evidence="2">Eklund 17B</strain>
    </source>
</reference>
<keyword evidence="1" id="KW-0802">TPR repeat</keyword>
<proteinExistence type="predicted"/>
<accession>B2TNL1</accession>
<gene>
    <name evidence="2" type="ordered locus">CLL_A2630</name>
</gene>
<dbReference type="AlphaFoldDB" id="B2TNL1"/>
<evidence type="ECO:0000313" key="2">
    <source>
        <dbReference type="EMBL" id="ACD22956.1"/>
    </source>
</evidence>
<dbReference type="InterPro" id="IPR011990">
    <property type="entry name" value="TPR-like_helical_dom_sf"/>
</dbReference>